<evidence type="ECO:0000256" key="6">
    <source>
        <dbReference type="ARBA" id="ARBA00022798"/>
    </source>
</evidence>
<keyword evidence="7 9" id="KW-0067">ATP-binding</keyword>
<feature type="binding site" evidence="9">
    <location>
        <position position="244"/>
    </location>
    <ligand>
        <name>glycerol</name>
        <dbReference type="ChEBI" id="CHEBI:17754"/>
    </ligand>
</feature>
<feature type="binding site" evidence="9">
    <location>
        <position position="82"/>
    </location>
    <ligand>
        <name>sn-glycerol 3-phosphate</name>
        <dbReference type="ChEBI" id="CHEBI:57597"/>
    </ligand>
</feature>
<feature type="binding site" evidence="9">
    <location>
        <position position="413"/>
    </location>
    <ligand>
        <name>ADP</name>
        <dbReference type="ChEBI" id="CHEBI:456216"/>
    </ligand>
</feature>
<feature type="binding site" evidence="9">
    <location>
        <position position="413"/>
    </location>
    <ligand>
        <name>ATP</name>
        <dbReference type="ChEBI" id="CHEBI:30616"/>
    </ligand>
</feature>
<dbReference type="GO" id="GO:0019563">
    <property type="term" value="P:glycerol catabolic process"/>
    <property type="evidence" value="ECO:0007669"/>
    <property type="project" value="UniProtKB-UniRule"/>
</dbReference>
<feature type="binding site" evidence="9">
    <location>
        <position position="134"/>
    </location>
    <ligand>
        <name>sn-glycerol 3-phosphate</name>
        <dbReference type="ChEBI" id="CHEBI:57597"/>
    </ligand>
</feature>
<feature type="binding site" evidence="9">
    <location>
        <position position="243"/>
    </location>
    <ligand>
        <name>sn-glycerol 3-phosphate</name>
        <dbReference type="ChEBI" id="CHEBI:57597"/>
    </ligand>
</feature>
<organism evidence="12 13">
    <name type="scientific">Tepidicaulis marinus</name>
    <dbReference type="NCBI Taxonomy" id="1333998"/>
    <lineage>
        <taxon>Bacteria</taxon>
        <taxon>Pseudomonadati</taxon>
        <taxon>Pseudomonadota</taxon>
        <taxon>Alphaproteobacteria</taxon>
        <taxon>Hyphomicrobiales</taxon>
        <taxon>Parvibaculaceae</taxon>
        <taxon>Tepidicaulis</taxon>
    </lineage>
</organism>
<feature type="binding site" evidence="9">
    <location>
        <position position="14"/>
    </location>
    <ligand>
        <name>ATP</name>
        <dbReference type="ChEBI" id="CHEBI:30616"/>
    </ligand>
</feature>
<feature type="binding site" evidence="9">
    <location>
        <position position="83"/>
    </location>
    <ligand>
        <name>glycerol</name>
        <dbReference type="ChEBI" id="CHEBI:17754"/>
    </ligand>
</feature>
<feature type="binding site" evidence="9">
    <location>
        <position position="417"/>
    </location>
    <ligand>
        <name>ADP</name>
        <dbReference type="ChEBI" id="CHEBI:456216"/>
    </ligand>
</feature>
<gene>
    <name evidence="9" type="primary">glpK</name>
    <name evidence="12" type="ORF">M2A_2500</name>
</gene>
<dbReference type="PANTHER" id="PTHR10196:SF78">
    <property type="entry name" value="GLYCEROL KINASE"/>
    <property type="match status" value="1"/>
</dbReference>
<dbReference type="Proteomes" id="UP000028702">
    <property type="component" value="Unassembled WGS sequence"/>
</dbReference>
<evidence type="ECO:0000256" key="8">
    <source>
        <dbReference type="ARBA" id="ARBA00052101"/>
    </source>
</evidence>
<feature type="domain" description="Carbohydrate kinase FGGY N-terminal" evidence="10">
    <location>
        <begin position="6"/>
        <end position="250"/>
    </location>
</feature>
<dbReference type="GO" id="GO:0006072">
    <property type="term" value="P:glycerol-3-phosphate metabolic process"/>
    <property type="evidence" value="ECO:0007669"/>
    <property type="project" value="InterPro"/>
</dbReference>
<dbReference type="InterPro" id="IPR018483">
    <property type="entry name" value="Carb_kinase_FGGY_CS"/>
</dbReference>
<dbReference type="EC" id="2.7.1.30" evidence="9"/>
<feature type="binding site" evidence="9">
    <location>
        <position position="134"/>
    </location>
    <ligand>
        <name>glycerol</name>
        <dbReference type="ChEBI" id="CHEBI:17754"/>
    </ligand>
</feature>
<dbReference type="EMBL" id="BBIO01000014">
    <property type="protein sequence ID" value="GAK46001.1"/>
    <property type="molecule type" value="Genomic_DNA"/>
</dbReference>
<evidence type="ECO:0000313" key="12">
    <source>
        <dbReference type="EMBL" id="GAK46001.1"/>
    </source>
</evidence>
<feature type="binding site" evidence="9">
    <location>
        <position position="16"/>
    </location>
    <ligand>
        <name>ATP</name>
        <dbReference type="ChEBI" id="CHEBI:30616"/>
    </ligand>
</feature>
<dbReference type="Pfam" id="PF02782">
    <property type="entry name" value="FGGY_C"/>
    <property type="match status" value="1"/>
</dbReference>
<evidence type="ECO:0000256" key="7">
    <source>
        <dbReference type="ARBA" id="ARBA00022840"/>
    </source>
</evidence>
<feature type="binding site" evidence="9">
    <location>
        <position position="14"/>
    </location>
    <ligand>
        <name>ADP</name>
        <dbReference type="ChEBI" id="CHEBI:456216"/>
    </ligand>
</feature>
<dbReference type="Pfam" id="PF00370">
    <property type="entry name" value="FGGY_N"/>
    <property type="match status" value="1"/>
</dbReference>
<keyword evidence="3 9" id="KW-0808">Transferase</keyword>
<dbReference type="InterPro" id="IPR018484">
    <property type="entry name" value="FGGY_N"/>
</dbReference>
<dbReference type="eggNOG" id="COG0554">
    <property type="taxonomic scope" value="Bacteria"/>
</dbReference>
<evidence type="ECO:0000256" key="9">
    <source>
        <dbReference type="HAMAP-Rule" id="MF_00186"/>
    </source>
</evidence>
<evidence type="ECO:0000256" key="3">
    <source>
        <dbReference type="ARBA" id="ARBA00022679"/>
    </source>
</evidence>
<evidence type="ECO:0000256" key="1">
    <source>
        <dbReference type="ARBA" id="ARBA00005190"/>
    </source>
</evidence>
<feature type="binding site" evidence="9">
    <location>
        <position position="243"/>
    </location>
    <ligand>
        <name>glycerol</name>
        <dbReference type="ChEBI" id="CHEBI:17754"/>
    </ligand>
</feature>
<evidence type="ECO:0000259" key="11">
    <source>
        <dbReference type="Pfam" id="PF02782"/>
    </source>
</evidence>
<dbReference type="NCBIfam" id="TIGR01311">
    <property type="entry name" value="glycerol_kin"/>
    <property type="match status" value="1"/>
</dbReference>
<dbReference type="HAMAP" id="MF_00186">
    <property type="entry name" value="Glycerol_kin"/>
    <property type="match status" value="1"/>
</dbReference>
<feature type="binding site" evidence="9">
    <location>
        <position position="82"/>
    </location>
    <ligand>
        <name>glycerol</name>
        <dbReference type="ChEBI" id="CHEBI:17754"/>
    </ligand>
</feature>
<dbReference type="CDD" id="cd07786">
    <property type="entry name" value="FGGY_EcGK_like"/>
    <property type="match status" value="1"/>
</dbReference>
<dbReference type="InterPro" id="IPR000577">
    <property type="entry name" value="Carb_kinase_FGGY"/>
</dbReference>
<feature type="binding site" evidence="9">
    <location>
        <position position="308"/>
    </location>
    <ligand>
        <name>ADP</name>
        <dbReference type="ChEBI" id="CHEBI:456216"/>
    </ligand>
</feature>
<dbReference type="RefSeq" id="WP_045448314.1">
    <property type="nucleotide sequence ID" value="NZ_BBIO01000014.1"/>
</dbReference>
<dbReference type="InterPro" id="IPR018485">
    <property type="entry name" value="FGGY_C"/>
</dbReference>
<dbReference type="GO" id="GO:0005524">
    <property type="term" value="F:ATP binding"/>
    <property type="evidence" value="ECO:0007669"/>
    <property type="project" value="UniProtKB-UniRule"/>
</dbReference>
<keyword evidence="5 9" id="KW-0418">Kinase</keyword>
<protein>
    <recommendedName>
        <fullName evidence="9">Glycerol kinase</fullName>
        <ecNumber evidence="9">2.7.1.30</ecNumber>
    </recommendedName>
    <alternativeName>
        <fullName evidence="9">ATP:glycerol 3-phosphotransferase</fullName>
    </alternativeName>
    <alternativeName>
        <fullName evidence="9">Glycerokinase</fullName>
        <shortName evidence="9">GK</shortName>
    </alternativeName>
</protein>
<feature type="binding site" evidence="9">
    <location>
        <position position="14"/>
    </location>
    <ligand>
        <name>sn-glycerol 3-phosphate</name>
        <dbReference type="ChEBI" id="CHEBI:57597"/>
    </ligand>
</feature>
<comment type="caution">
    <text evidence="12">The sequence shown here is derived from an EMBL/GenBank/DDBJ whole genome shotgun (WGS) entry which is preliminary data.</text>
</comment>
<evidence type="ECO:0000256" key="2">
    <source>
        <dbReference type="ARBA" id="ARBA00009156"/>
    </source>
</evidence>
<proteinExistence type="inferred from homology"/>
<keyword evidence="6 9" id="KW-0319">Glycerol metabolism</keyword>
<evidence type="ECO:0000313" key="13">
    <source>
        <dbReference type="Proteomes" id="UP000028702"/>
    </source>
</evidence>
<evidence type="ECO:0000256" key="4">
    <source>
        <dbReference type="ARBA" id="ARBA00022741"/>
    </source>
</evidence>
<comment type="function">
    <text evidence="9">Key enzyme in the regulation of glycerol uptake and metabolism. Catalyzes the phosphorylation of glycerol to yield sn-glycerol 3-phosphate.</text>
</comment>
<dbReference type="GO" id="GO:0005829">
    <property type="term" value="C:cytosol"/>
    <property type="evidence" value="ECO:0007669"/>
    <property type="project" value="UniProtKB-ARBA"/>
</dbReference>
<keyword evidence="4 9" id="KW-0547">Nucleotide-binding</keyword>
<comment type="catalytic activity">
    <reaction evidence="8 9">
        <text>glycerol + ATP = sn-glycerol 3-phosphate + ADP + H(+)</text>
        <dbReference type="Rhea" id="RHEA:21644"/>
        <dbReference type="ChEBI" id="CHEBI:15378"/>
        <dbReference type="ChEBI" id="CHEBI:17754"/>
        <dbReference type="ChEBI" id="CHEBI:30616"/>
        <dbReference type="ChEBI" id="CHEBI:57597"/>
        <dbReference type="ChEBI" id="CHEBI:456216"/>
        <dbReference type="EC" id="2.7.1.30"/>
    </reaction>
</comment>
<dbReference type="PROSITE" id="PS00933">
    <property type="entry name" value="FGGY_KINASES_1"/>
    <property type="match status" value="1"/>
</dbReference>
<dbReference type="STRING" id="1333998.M2A_2500"/>
<dbReference type="NCBIfam" id="NF000756">
    <property type="entry name" value="PRK00047.1"/>
    <property type="match status" value="1"/>
</dbReference>
<dbReference type="GO" id="GO:0004370">
    <property type="term" value="F:glycerol kinase activity"/>
    <property type="evidence" value="ECO:0007669"/>
    <property type="project" value="UniProtKB-UniRule"/>
</dbReference>
<dbReference type="PANTHER" id="PTHR10196">
    <property type="entry name" value="SUGAR KINASE"/>
    <property type="match status" value="1"/>
</dbReference>
<dbReference type="FunFam" id="3.30.420.40:FF:000008">
    <property type="entry name" value="Glycerol kinase"/>
    <property type="match status" value="1"/>
</dbReference>
<name>A0A081BD83_9HYPH</name>
<dbReference type="FunFam" id="3.30.420.40:FF:000007">
    <property type="entry name" value="Glycerol kinase"/>
    <property type="match status" value="1"/>
</dbReference>
<feature type="binding site" evidence="9">
    <location>
        <position position="312"/>
    </location>
    <ligand>
        <name>ATP</name>
        <dbReference type="ChEBI" id="CHEBI:30616"/>
    </ligand>
</feature>
<comment type="pathway">
    <text evidence="1 9">Polyol metabolism; glycerol degradation via glycerol kinase pathway; sn-glycerol 3-phosphate from glycerol: step 1/1.</text>
</comment>
<keyword evidence="13" id="KW-1185">Reference proteome</keyword>
<feature type="binding site" evidence="9">
    <location>
        <position position="83"/>
    </location>
    <ligand>
        <name>sn-glycerol 3-phosphate</name>
        <dbReference type="ChEBI" id="CHEBI:57597"/>
    </ligand>
</feature>
<feature type="binding site" evidence="9">
    <location>
        <position position="265"/>
    </location>
    <ligand>
        <name>ATP</name>
        <dbReference type="ChEBI" id="CHEBI:30616"/>
    </ligand>
</feature>
<dbReference type="SUPFAM" id="SSF53067">
    <property type="entry name" value="Actin-like ATPase domain"/>
    <property type="match status" value="2"/>
</dbReference>
<dbReference type="InterPro" id="IPR043129">
    <property type="entry name" value="ATPase_NBD"/>
</dbReference>
<evidence type="ECO:0000256" key="5">
    <source>
        <dbReference type="ARBA" id="ARBA00022777"/>
    </source>
</evidence>
<comment type="similarity">
    <text evidence="2 9">Belongs to the FGGY kinase family.</text>
</comment>
<comment type="activity regulation">
    <text evidence="9">Inhibited by fructose 1,6-bisphosphate (FBP).</text>
</comment>
<dbReference type="Gene3D" id="3.30.420.40">
    <property type="match status" value="2"/>
</dbReference>
<feature type="binding site" evidence="9">
    <location>
        <position position="265"/>
    </location>
    <ligand>
        <name>ADP</name>
        <dbReference type="ChEBI" id="CHEBI:456216"/>
    </ligand>
</feature>
<feature type="binding site" evidence="9">
    <location>
        <position position="308"/>
    </location>
    <ligand>
        <name>ATP</name>
        <dbReference type="ChEBI" id="CHEBI:30616"/>
    </ligand>
</feature>
<sequence>MAADHVILSIDQGTTSSRALVFGKTGEQLAVAQREFRQIYPEDGWVEHDAAEIWRDTVEVCREALKKAGSPSIAGIGITNQRETIVLWERASGKPLHHAIVWQDRRTAGLCETLRAEGKEAVVQEKTGLLLDPYFSGTKLAWLLDNVEGARERAAKGELAAGTIDSWLIWNLTGGKAHVTDATNASRTLLFNIRTQDWDDEILGWFDIPRALLPEVKDCCARFGVAGKEVLGAEVPILGVAGDQQAAFIGQACFEPGMMKSTYGTGCFALVNTGTEFVASQNRLLTTVGYRLGGETHYALEGSIFMAGATIQWLRDEMKLIKSAADSEKLAAEADPDGHVILVPAFTGLGAPYWDPHARGAILGMTRDTHAADIVRAGVESVSFQTRDLMEAMGADMKGAGLSRPNALRVDGGMAANNWFLQNLTDMIGCPVERPEVIETTALGAAYLAGLEAGLFQSPADISAKWRCDRHFDPALAGADADRRYGRWKEAVGRILSR</sequence>
<evidence type="ECO:0000259" key="10">
    <source>
        <dbReference type="Pfam" id="PF00370"/>
    </source>
</evidence>
<dbReference type="PIRSF" id="PIRSF000538">
    <property type="entry name" value="GlpK"/>
    <property type="match status" value="1"/>
</dbReference>
<accession>A0A081BD83</accession>
<reference evidence="12 13" key="1">
    <citation type="submission" date="2014-07" db="EMBL/GenBank/DDBJ databases">
        <title>Tepidicaulis marinum gen. nov., sp. nov., a novel marine bacterium denitrifying nitrate to nitrous oxide strictly under microaerobic conditions.</title>
        <authorList>
            <person name="Takeuchi M."/>
            <person name="Yamagishi T."/>
            <person name="Kamagata Y."/>
            <person name="Oshima K."/>
            <person name="Hattori M."/>
            <person name="Katayama T."/>
            <person name="Hanada S."/>
            <person name="Tamaki H."/>
            <person name="Marumo K."/>
            <person name="Maeda H."/>
            <person name="Nedachi M."/>
            <person name="Iwasaki W."/>
            <person name="Suwa Y."/>
            <person name="Sakata S."/>
        </authorList>
    </citation>
    <scope>NUCLEOTIDE SEQUENCE [LARGE SCALE GENOMIC DNA]</scope>
    <source>
        <strain evidence="12 13">MA2</strain>
    </source>
</reference>
<feature type="domain" description="Carbohydrate kinase FGGY C-terminal" evidence="11">
    <location>
        <begin position="260"/>
        <end position="451"/>
    </location>
</feature>
<dbReference type="AlphaFoldDB" id="A0A081BD83"/>
<feature type="binding site" evidence="9">
    <location>
        <position position="15"/>
    </location>
    <ligand>
        <name>ATP</name>
        <dbReference type="ChEBI" id="CHEBI:30616"/>
    </ligand>
</feature>
<dbReference type="InterPro" id="IPR005999">
    <property type="entry name" value="Glycerol_kin"/>
</dbReference>
<dbReference type="UniPathway" id="UPA00618">
    <property type="reaction ID" value="UER00672"/>
</dbReference>
<feature type="binding site" evidence="9">
    <location>
        <position position="18"/>
    </location>
    <ligand>
        <name>ADP</name>
        <dbReference type="ChEBI" id="CHEBI:456216"/>
    </ligand>
</feature>